<name>A0A914EPR9_9BILA</name>
<evidence type="ECO:0000256" key="3">
    <source>
        <dbReference type="ARBA" id="ARBA00022989"/>
    </source>
</evidence>
<reference evidence="11" key="1">
    <citation type="submission" date="2022-11" db="UniProtKB">
        <authorList>
            <consortium name="WormBaseParasite"/>
        </authorList>
    </citation>
    <scope>IDENTIFICATION</scope>
</reference>
<keyword evidence="5" id="KW-0175">Coiled coil</keyword>
<dbReference type="PANTHER" id="PTHR45816">
    <property type="entry name" value="MIR DOMAIN-CONTAINING PROTEIN"/>
    <property type="match status" value="1"/>
</dbReference>
<evidence type="ECO:0000256" key="4">
    <source>
        <dbReference type="ARBA" id="ARBA00023136"/>
    </source>
</evidence>
<feature type="transmembrane region" description="Helical" evidence="7">
    <location>
        <begin position="1140"/>
        <end position="1167"/>
    </location>
</feature>
<evidence type="ECO:0000256" key="7">
    <source>
        <dbReference type="SAM" id="Phobius"/>
    </source>
</evidence>
<feature type="domain" description="Ion transport" evidence="8">
    <location>
        <begin position="1144"/>
        <end position="1358"/>
    </location>
</feature>
<dbReference type="GO" id="GO:0006816">
    <property type="term" value="P:calcium ion transport"/>
    <property type="evidence" value="ECO:0007669"/>
    <property type="project" value="InterPro"/>
</dbReference>
<evidence type="ECO:0000313" key="10">
    <source>
        <dbReference type="Proteomes" id="UP000887540"/>
    </source>
</evidence>
<keyword evidence="2 7" id="KW-0812">Transmembrane</keyword>
<dbReference type="Pfam" id="PF00520">
    <property type="entry name" value="Ion_trans"/>
    <property type="match status" value="1"/>
</dbReference>
<sequence length="1488" mass="170141">MYVSIENDAKEGTLPVETVEEVNTLIYIFRNNSDLCENISEALIAHVVGLIEHKQRNAVFLEFLQVIVSSCEKETDGTQMKVVEEIGKASDDVRQFYVDSASFELLVEMMKQAKDSCLDATHPLKYHLELVGLMAKCTKGKNGVTELKCASFLPMDHVVRVVTSPHAIIDVKIVYLQFMLHCYIDTDIELKDASNAEYIEAIMDNILEDIKRLNAMLMVDAKRSAILTTLETYICHTVTEVLVKFFEKPYSTQPMIDIKQHQKRFTNIVKSMFELENGPLKLSKNYVASAKNWYRVAECVKRLKKCADELGITSYSTMQMPPLSSATNARQRWQSAAFSARFISRNQQQVSNTRANRTLALPRSRMNDSSNVVMFYHTLVTEFKIFLQPLQVAEGSVLVDILHFPERLFPPGSALREQCEHGGVVSKLIQHCKLLLVNKQENLCVRVLQTLYKMATSAKHQFTSPQDNYDSEVVFDHDLKPLKHVSLYEVQCKLNNAGAVDLVIDLIVMEPSYEVFQKACHLAKALLIDGNDEVQTSFHNRLTQKKVSGKFFRAFILKLQAAQNRIKSDMMSGTNNKIRPALSTSNSRRSSTLMTPSTNPESSFLLEPHQPHLTRQSTRGSIHEGSIGDFPQLYTSSVPDISNYQEEEKRDLLPAEVSIVEPVLRFMQLLCENHNTTLQNFLRTQGGRPDYNLVAETLMFLDTVCGSTKGSLGVFGEIGEHNFSLIKQALITLAEFCQGPCHDNQNTLAMHESNGLDIIISLVLNEIRPLADDHMELALEIKSNASKLLLAIMESRHDSENAERVLRNMSHTSGGPKQLIKAITQAYEMSNSQDFQVTRFRAQLLAQHTTNIANSRPAIPEIAIQNHRPTHPPQPTNPPAIVDPKEVGHNIYILAHQLSRHNSELAKLLNPEATKNSATKEALSFYKEHTAQIEIVRADRKLERVVFPIHEVCSYLTEATKQNVLNNTERDAQGSKVTDFFDKWKYLYDEMKWQRKLQDRLWLSACTKQLRFWGRMSFLYAILINGIIAFFYPFDASTFSELNPSNPFVYTLTLAPLFYLYMNWNDRTFSDMSKSSILAIFALMLASTLLLIAFVGILPTLYIFGVLQLANKTIHLVSYIGNKGLIDRCWSERIEDTSVWYLVAYLFCCIFGLFVHPFFYSLLLFDIIASEETLRNVIRSVTRNWQSIILTGLLALILVYHFSILGYLFFQKDFKLEVDKAKETQRFDHLEAAISKASGILDEIRHNTQQQFCTSEDDCSQVDPLLKAEESAVEEEEEEDKEEVASCDTLRMCIVTTLNWGLRNGGGIGDVLRNVHPDESHFLWRILYDLSFFVVLIIIVLNLVFGVIIDTFGDLRTEKNEKEDVLKNNCFICGLERGRFDNKSVTFEEHNENEHHLWHYLYFIVWLQVKDETEFTGPESYVAKCIKDRNLDWFPRMQAISLQEEDTDNDQTEISHLREQLHQSMQTINDLSRRVQDLQQVLTETNFY</sequence>
<keyword evidence="3 7" id="KW-1133">Transmembrane helix</keyword>
<evidence type="ECO:0000259" key="8">
    <source>
        <dbReference type="Pfam" id="PF00520"/>
    </source>
</evidence>
<feature type="coiled-coil region" evidence="5">
    <location>
        <begin position="1454"/>
        <end position="1481"/>
    </location>
</feature>
<protein>
    <submittedName>
        <fullName evidence="11">Inositol 1,4,5-trisphosphate receptor</fullName>
    </submittedName>
</protein>
<dbReference type="WBParaSite" id="ACRNAN_scaffold959.g12484.t1">
    <property type="protein sequence ID" value="ACRNAN_scaffold959.g12484.t1"/>
    <property type="gene ID" value="ACRNAN_scaffold959.g12484"/>
</dbReference>
<feature type="transmembrane region" description="Helical" evidence="7">
    <location>
        <begin position="1188"/>
        <end position="1210"/>
    </location>
</feature>
<dbReference type="InterPro" id="IPR015925">
    <property type="entry name" value="Ryanodine_IP3_receptor"/>
</dbReference>
<dbReference type="GO" id="GO:0016020">
    <property type="term" value="C:membrane"/>
    <property type="evidence" value="ECO:0007669"/>
    <property type="project" value="UniProtKB-SubCell"/>
</dbReference>
<evidence type="ECO:0000256" key="2">
    <source>
        <dbReference type="ARBA" id="ARBA00022692"/>
    </source>
</evidence>
<feature type="domain" description="RyR/IP3R Homology associated" evidence="9">
    <location>
        <begin position="656"/>
        <end position="762"/>
    </location>
</feature>
<evidence type="ECO:0000313" key="11">
    <source>
        <dbReference type="WBParaSite" id="ACRNAN_scaffold959.g12484.t1"/>
    </source>
</evidence>
<keyword evidence="4 7" id="KW-0472">Membrane</keyword>
<organism evidence="10 11">
    <name type="scientific">Acrobeloides nanus</name>
    <dbReference type="NCBI Taxonomy" id="290746"/>
    <lineage>
        <taxon>Eukaryota</taxon>
        <taxon>Metazoa</taxon>
        <taxon>Ecdysozoa</taxon>
        <taxon>Nematoda</taxon>
        <taxon>Chromadorea</taxon>
        <taxon>Rhabditida</taxon>
        <taxon>Tylenchina</taxon>
        <taxon>Cephalobomorpha</taxon>
        <taxon>Cephaloboidea</taxon>
        <taxon>Cephalobidae</taxon>
        <taxon>Acrobeloides</taxon>
    </lineage>
</organism>
<evidence type="ECO:0000256" key="6">
    <source>
        <dbReference type="SAM" id="MobiDB-lite"/>
    </source>
</evidence>
<evidence type="ECO:0000256" key="5">
    <source>
        <dbReference type="SAM" id="Coils"/>
    </source>
</evidence>
<dbReference type="Proteomes" id="UP000887540">
    <property type="component" value="Unplaced"/>
</dbReference>
<feature type="transmembrane region" description="Helical" evidence="7">
    <location>
        <begin position="1076"/>
        <end position="1104"/>
    </location>
</feature>
<accession>A0A914EPR9</accession>
<dbReference type="InterPro" id="IPR005821">
    <property type="entry name" value="Ion_trans_dom"/>
</dbReference>
<feature type="transmembrane region" description="Helical" evidence="7">
    <location>
        <begin position="1326"/>
        <end position="1349"/>
    </location>
</feature>
<feature type="compositionally biased region" description="Low complexity" evidence="6">
    <location>
        <begin position="582"/>
        <end position="593"/>
    </location>
</feature>
<dbReference type="GO" id="GO:0005216">
    <property type="term" value="F:monoatomic ion channel activity"/>
    <property type="evidence" value="ECO:0007669"/>
    <property type="project" value="InterPro"/>
</dbReference>
<feature type="region of interest" description="Disordered" evidence="6">
    <location>
        <begin position="571"/>
        <end position="631"/>
    </location>
</feature>
<dbReference type="PANTHER" id="PTHR45816:SF4">
    <property type="entry name" value="RYR_IP3R HOMOLOGY ASSOCIATED DOMAIN-CONTAINING PROTEIN"/>
    <property type="match status" value="1"/>
</dbReference>
<feature type="transmembrane region" description="Helical" evidence="7">
    <location>
        <begin position="1018"/>
        <end position="1035"/>
    </location>
</feature>
<keyword evidence="10" id="KW-1185">Reference proteome</keyword>
<comment type="subcellular location">
    <subcellularLocation>
        <location evidence="1">Membrane</location>
        <topology evidence="1">Multi-pass membrane protein</topology>
    </subcellularLocation>
</comment>
<dbReference type="Pfam" id="PF08454">
    <property type="entry name" value="RIH_assoc"/>
    <property type="match status" value="1"/>
</dbReference>
<evidence type="ECO:0000256" key="1">
    <source>
        <dbReference type="ARBA" id="ARBA00004141"/>
    </source>
</evidence>
<evidence type="ECO:0000259" key="9">
    <source>
        <dbReference type="Pfam" id="PF08454"/>
    </source>
</evidence>
<proteinExistence type="predicted"/>
<feature type="transmembrane region" description="Helical" evidence="7">
    <location>
        <begin position="1047"/>
        <end position="1064"/>
    </location>
</feature>
<dbReference type="InterPro" id="IPR013662">
    <property type="entry name" value="RIH_assoc-dom"/>
</dbReference>
<dbReference type="Gene3D" id="1.10.287.70">
    <property type="match status" value="1"/>
</dbReference>